<protein>
    <submittedName>
        <fullName evidence="1">Uncharacterized protein</fullName>
    </submittedName>
</protein>
<dbReference type="Proteomes" id="UP000292082">
    <property type="component" value="Unassembled WGS sequence"/>
</dbReference>
<dbReference type="InterPro" id="IPR032675">
    <property type="entry name" value="LRR_dom_sf"/>
</dbReference>
<dbReference type="STRING" id="114155.A0A4Q9PZC9"/>
<accession>A0A4Q9PZC9</accession>
<keyword evidence="2" id="KW-1185">Reference proteome</keyword>
<dbReference type="GO" id="GO:0031146">
    <property type="term" value="P:SCF-dependent proteasomal ubiquitin-dependent protein catabolic process"/>
    <property type="evidence" value="ECO:0007669"/>
    <property type="project" value="TreeGrafter"/>
</dbReference>
<sequence length="863" mass="95748">MCAFYSWSPAISSTMHTLPVVDDVLAQIFSHLDPSRSTSPKKDELLRATLASSARSSKGLTVHAIKFLWRRLPSERPLTNLLSTLGLVQCEPDECELLILLQTLRIRYTRFSSEVLKSCLPHVRRLEIAGAKMQKEFDAFANLPALQHLSLSLDGPWGRPLVFPTLQSLAVKGDSVSIPTLLKHAIMPQLRSISLSALWITLDLPFANEIARQHTGPLASNCPALTSVSMHFRPMGFRVGHDPIPIYFPISGEALTEIIEPLLTLRDLCSLSLIMEKIDLDHSSSLFLDMARSWPYLEELHIELNEVNVARADVYDIDHFAEHCPRLRRLRMPALDVTPEGLARLEDFAAPEQHALQYFAVPTIMGYGSYTHAPRNFSSAVGTCVIYLETSSAEPTASNLNKLSSSPSHRSSTSSCQFGAQPWYAMDDIIYQVFEQLHRLSVQQDVRAHPQWERFSQHASYVRKINLDPFQSPARSAIWKDIASLIGDIHVLPQLHTVYVGEQVFPRRSRALSSANLGCLSLIHPSVREVELRYSQRDHADTRKRVMAQIVTAAPNLESFHSRYSPAGLGHPGLLTHFPHLRDITIDTKIHSGDLQDLARLPVLRDLSIVVTSLCSCGIVSPSLTHRCVERPWKSNGGPFESALAPQLRSLSIHTLLENTLLVADASRLLHRISAAHTMLEKLSLYVHLSWAGDPAPSPNAPVGAARLAAIAEPLLSLRALRSVSLRFEGYDLEYASQDVQAFSAAWPRLEELDLDFRVIQGPRAGMDALAHFARNCPRLRGLRLPGVDVVENTLAAADAVATPHATLCELVIPHVVFQGTDEERLSAEMWAYIARQFPRAVERSKIDTGNDGDGLSGFGPAL</sequence>
<evidence type="ECO:0000313" key="1">
    <source>
        <dbReference type="EMBL" id="TBU60009.1"/>
    </source>
</evidence>
<name>A0A4Q9PZC9_9APHY</name>
<dbReference type="SUPFAM" id="SSF52047">
    <property type="entry name" value="RNI-like"/>
    <property type="match status" value="2"/>
</dbReference>
<proteinExistence type="predicted"/>
<gene>
    <name evidence="1" type="ORF">BD310DRAFT_957889</name>
</gene>
<reference evidence="1 2" key="1">
    <citation type="submission" date="2019-01" db="EMBL/GenBank/DDBJ databases">
        <title>Draft genome sequences of three monokaryotic isolates of the white-rot basidiomycete fungus Dichomitus squalens.</title>
        <authorList>
            <consortium name="DOE Joint Genome Institute"/>
            <person name="Lopez S.C."/>
            <person name="Andreopoulos B."/>
            <person name="Pangilinan J."/>
            <person name="Lipzen A."/>
            <person name="Riley R."/>
            <person name="Ahrendt S."/>
            <person name="Ng V."/>
            <person name="Barry K."/>
            <person name="Daum C."/>
            <person name="Grigoriev I.V."/>
            <person name="Hilden K.S."/>
            <person name="Makela M.R."/>
            <person name="de Vries R.P."/>
        </authorList>
    </citation>
    <scope>NUCLEOTIDE SEQUENCE [LARGE SCALE GENOMIC DNA]</scope>
    <source>
        <strain evidence="1 2">CBS 464.89</strain>
    </source>
</reference>
<dbReference type="EMBL" id="ML145108">
    <property type="protein sequence ID" value="TBU60009.1"/>
    <property type="molecule type" value="Genomic_DNA"/>
</dbReference>
<dbReference type="AlphaFoldDB" id="A0A4Q9PZC9"/>
<dbReference type="Gene3D" id="3.80.10.10">
    <property type="entry name" value="Ribonuclease Inhibitor"/>
    <property type="match status" value="2"/>
</dbReference>
<dbReference type="GO" id="GO:0019005">
    <property type="term" value="C:SCF ubiquitin ligase complex"/>
    <property type="evidence" value="ECO:0007669"/>
    <property type="project" value="TreeGrafter"/>
</dbReference>
<evidence type="ECO:0000313" key="2">
    <source>
        <dbReference type="Proteomes" id="UP000292082"/>
    </source>
</evidence>
<organism evidence="1 2">
    <name type="scientific">Dichomitus squalens</name>
    <dbReference type="NCBI Taxonomy" id="114155"/>
    <lineage>
        <taxon>Eukaryota</taxon>
        <taxon>Fungi</taxon>
        <taxon>Dikarya</taxon>
        <taxon>Basidiomycota</taxon>
        <taxon>Agaricomycotina</taxon>
        <taxon>Agaricomycetes</taxon>
        <taxon>Polyporales</taxon>
        <taxon>Polyporaceae</taxon>
        <taxon>Dichomitus</taxon>
    </lineage>
</organism>
<dbReference type="PANTHER" id="PTHR13318">
    <property type="entry name" value="PARTNER OF PAIRED, ISOFORM B-RELATED"/>
    <property type="match status" value="1"/>
</dbReference>